<dbReference type="EMBL" id="BEXB01000063">
    <property type="protein sequence ID" value="GAY78800.1"/>
    <property type="molecule type" value="Genomic_DNA"/>
</dbReference>
<sequence>MEHGDPTSPVQANTAGGHSLGELHNSAHSPAIVIDLIATSLNPVSSLISA</sequence>
<evidence type="ECO:0000256" key="1">
    <source>
        <dbReference type="SAM" id="MobiDB-lite"/>
    </source>
</evidence>
<proteinExistence type="predicted"/>
<dbReference type="AlphaFoldDB" id="A0A4Y1ZIG1"/>
<feature type="region of interest" description="Disordered" evidence="1">
    <location>
        <begin position="1"/>
        <end position="24"/>
    </location>
</feature>
<reference evidence="2 3" key="1">
    <citation type="submission" date="2017-11" db="EMBL/GenBank/DDBJ databases">
        <title>Draft Genome Sequence of Sporolactobacillus inulinus NBRC 111894 Isolated from Koso, a Japanese Sugar-Vegetable Fermented Beverage.</title>
        <authorList>
            <person name="Chiou T.Y."/>
            <person name="Oshima K."/>
            <person name="Suda W."/>
            <person name="Hattori M."/>
            <person name="Takahashi T."/>
        </authorList>
    </citation>
    <scope>NUCLEOTIDE SEQUENCE [LARGE SCALE GENOMIC DNA]</scope>
    <source>
        <strain evidence="2 3">NBRC111894</strain>
    </source>
</reference>
<evidence type="ECO:0000313" key="2">
    <source>
        <dbReference type="EMBL" id="GAY78800.1"/>
    </source>
</evidence>
<evidence type="ECO:0000313" key="3">
    <source>
        <dbReference type="Proteomes" id="UP000319716"/>
    </source>
</evidence>
<gene>
    <name evidence="2" type="ORF">NBRC111894_4354</name>
</gene>
<comment type="caution">
    <text evidence="2">The sequence shown here is derived from an EMBL/GenBank/DDBJ whole genome shotgun (WGS) entry which is preliminary data.</text>
</comment>
<dbReference type="Proteomes" id="UP000319716">
    <property type="component" value="Unassembled WGS sequence"/>
</dbReference>
<organism evidence="2 3">
    <name type="scientific">Sporolactobacillus inulinus</name>
    <dbReference type="NCBI Taxonomy" id="2078"/>
    <lineage>
        <taxon>Bacteria</taxon>
        <taxon>Bacillati</taxon>
        <taxon>Bacillota</taxon>
        <taxon>Bacilli</taxon>
        <taxon>Bacillales</taxon>
        <taxon>Sporolactobacillaceae</taxon>
        <taxon>Sporolactobacillus</taxon>
    </lineage>
</organism>
<name>A0A4Y1ZIG1_9BACL</name>
<accession>A0A4Y1ZIG1</accession>
<protein>
    <submittedName>
        <fullName evidence="2">Uncharacterized protein</fullName>
    </submittedName>
</protein>